<feature type="region of interest" description="Disordered" evidence="8">
    <location>
        <begin position="171"/>
        <end position="232"/>
    </location>
</feature>
<keyword evidence="4 7" id="KW-0863">Zinc-finger</keyword>
<dbReference type="HOGENOM" id="CLU_1195525_0_0_1"/>
<dbReference type="eggNOG" id="KOG1721">
    <property type="taxonomic scope" value="Eukaryota"/>
</dbReference>
<dbReference type="PROSITE" id="PS00028">
    <property type="entry name" value="ZINC_FINGER_C2H2_1"/>
    <property type="match status" value="2"/>
</dbReference>
<dbReference type="SMART" id="SM00355">
    <property type="entry name" value="ZnF_C2H2"/>
    <property type="match status" value="2"/>
</dbReference>
<keyword evidence="11" id="KW-1185">Reference proteome</keyword>
<evidence type="ECO:0000256" key="1">
    <source>
        <dbReference type="ARBA" id="ARBA00004123"/>
    </source>
</evidence>
<dbReference type="Proteomes" id="UP000016931">
    <property type="component" value="Unassembled WGS sequence"/>
</dbReference>
<dbReference type="GO" id="GO:0000978">
    <property type="term" value="F:RNA polymerase II cis-regulatory region sequence-specific DNA binding"/>
    <property type="evidence" value="ECO:0007669"/>
    <property type="project" value="InterPro"/>
</dbReference>
<keyword evidence="2" id="KW-0479">Metal-binding</keyword>
<feature type="domain" description="C2H2-type" evidence="9">
    <location>
        <begin position="43"/>
        <end position="71"/>
    </location>
</feature>
<evidence type="ECO:0000256" key="3">
    <source>
        <dbReference type="ARBA" id="ARBA00022737"/>
    </source>
</evidence>
<feature type="domain" description="C2H2-type" evidence="9">
    <location>
        <begin position="15"/>
        <end position="42"/>
    </location>
</feature>
<keyword evidence="6" id="KW-0539">Nucleus</keyword>
<evidence type="ECO:0000256" key="5">
    <source>
        <dbReference type="ARBA" id="ARBA00022833"/>
    </source>
</evidence>
<dbReference type="GeneID" id="27905282"/>
<gene>
    <name evidence="10" type="ORF">SEPMUDRAFT_165018</name>
</gene>
<feature type="compositionally biased region" description="Polar residues" evidence="8">
    <location>
        <begin position="171"/>
        <end position="194"/>
    </location>
</feature>
<dbReference type="Gene3D" id="3.30.160.60">
    <property type="entry name" value="Classic Zinc Finger"/>
    <property type="match status" value="2"/>
</dbReference>
<dbReference type="InterPro" id="IPR036236">
    <property type="entry name" value="Znf_C2H2_sf"/>
</dbReference>
<comment type="subcellular location">
    <subcellularLocation>
        <location evidence="1">Nucleus</location>
    </subcellularLocation>
</comment>
<dbReference type="OrthoDB" id="10018191at2759"/>
<dbReference type="GO" id="GO:0000981">
    <property type="term" value="F:DNA-binding transcription factor activity, RNA polymerase II-specific"/>
    <property type="evidence" value="ECO:0007669"/>
    <property type="project" value="InterPro"/>
</dbReference>
<feature type="region of interest" description="Disordered" evidence="8">
    <location>
        <begin position="60"/>
        <end position="133"/>
    </location>
</feature>
<accession>M3D211</accession>
<dbReference type="PROSITE" id="PS50157">
    <property type="entry name" value="ZINC_FINGER_C2H2_2"/>
    <property type="match status" value="2"/>
</dbReference>
<reference evidence="10 11" key="1">
    <citation type="journal article" date="2012" name="PLoS Pathog.">
        <title>Diverse lifestyles and strategies of plant pathogenesis encoded in the genomes of eighteen Dothideomycetes fungi.</title>
        <authorList>
            <person name="Ohm R.A."/>
            <person name="Feau N."/>
            <person name="Henrissat B."/>
            <person name="Schoch C.L."/>
            <person name="Horwitz B.A."/>
            <person name="Barry K.W."/>
            <person name="Condon B.J."/>
            <person name="Copeland A.C."/>
            <person name="Dhillon B."/>
            <person name="Glaser F."/>
            <person name="Hesse C.N."/>
            <person name="Kosti I."/>
            <person name="LaButti K."/>
            <person name="Lindquist E.A."/>
            <person name="Lucas S."/>
            <person name="Salamov A.A."/>
            <person name="Bradshaw R.E."/>
            <person name="Ciuffetti L."/>
            <person name="Hamelin R.C."/>
            <person name="Kema G.H.J."/>
            <person name="Lawrence C."/>
            <person name="Scott J.A."/>
            <person name="Spatafora J.W."/>
            <person name="Turgeon B.G."/>
            <person name="de Wit P.J.G.M."/>
            <person name="Zhong S."/>
            <person name="Goodwin S.B."/>
            <person name="Grigoriev I.V."/>
        </authorList>
    </citation>
    <scope>NUCLEOTIDE SEQUENCE [LARGE SCALE GENOMIC DNA]</scope>
    <source>
        <strain evidence="10 11">SO2202</strain>
    </source>
</reference>
<feature type="compositionally biased region" description="Basic and acidic residues" evidence="8">
    <location>
        <begin position="60"/>
        <end position="69"/>
    </location>
</feature>
<dbReference type="STRING" id="692275.M3D211"/>
<dbReference type="InterPro" id="IPR051059">
    <property type="entry name" value="VerF-like"/>
</dbReference>
<protein>
    <recommendedName>
        <fullName evidence="9">C2H2-type domain-containing protein</fullName>
    </recommendedName>
</protein>
<evidence type="ECO:0000256" key="7">
    <source>
        <dbReference type="PROSITE-ProRule" id="PRU00042"/>
    </source>
</evidence>
<keyword evidence="3" id="KW-0677">Repeat</keyword>
<keyword evidence="5" id="KW-0862">Zinc</keyword>
<dbReference type="GO" id="GO:0032502">
    <property type="term" value="P:developmental process"/>
    <property type="evidence" value="ECO:0007669"/>
    <property type="project" value="UniProtKB-ARBA"/>
</dbReference>
<proteinExistence type="predicted"/>
<dbReference type="PANTHER" id="PTHR40626">
    <property type="entry name" value="MIP31509P"/>
    <property type="match status" value="1"/>
</dbReference>
<evidence type="ECO:0000313" key="10">
    <source>
        <dbReference type="EMBL" id="EMF11538.1"/>
    </source>
</evidence>
<evidence type="ECO:0000256" key="2">
    <source>
        <dbReference type="ARBA" id="ARBA00022723"/>
    </source>
</evidence>
<evidence type="ECO:0000256" key="6">
    <source>
        <dbReference type="ARBA" id="ARBA00023242"/>
    </source>
</evidence>
<feature type="compositionally biased region" description="Low complexity" evidence="8">
    <location>
        <begin position="207"/>
        <end position="219"/>
    </location>
</feature>
<dbReference type="FunFam" id="3.30.160.60:FF:000202">
    <property type="entry name" value="Zinc finger protein 574"/>
    <property type="match status" value="1"/>
</dbReference>
<dbReference type="EMBL" id="KB456266">
    <property type="protein sequence ID" value="EMF11538.1"/>
    <property type="molecule type" value="Genomic_DNA"/>
</dbReference>
<dbReference type="Pfam" id="PF00096">
    <property type="entry name" value="zf-C2H2"/>
    <property type="match status" value="2"/>
</dbReference>
<evidence type="ECO:0000256" key="4">
    <source>
        <dbReference type="ARBA" id="ARBA00022771"/>
    </source>
</evidence>
<dbReference type="InterPro" id="IPR013087">
    <property type="entry name" value="Znf_C2H2_type"/>
</dbReference>
<sequence>MASPTGRVDGDERPFACSRCSKSFKRREHLNRHFRAHTLEKPFECRFCGKTYSRRDLVTRHEKTLHGPDRLPSTATATGTATTATATTTTTSSATASAGTSHNNPFLAPFPPLDSPDSLRSLPMSGPSPHAHAHAHAAAAAAAAAAAFQEADAMIDPALFDSILHQTPSADTASPLLSESTTSNDASQHASTGPGTVKRRRLMTRGTTTSISSDSIDTSPLPHAAYGSHPLP</sequence>
<dbReference type="RefSeq" id="XP_016759659.1">
    <property type="nucleotide sequence ID" value="XM_016908145.1"/>
</dbReference>
<organism evidence="10 11">
    <name type="scientific">Sphaerulina musiva (strain SO2202)</name>
    <name type="common">Poplar stem canker fungus</name>
    <name type="synonym">Septoria musiva</name>
    <dbReference type="NCBI Taxonomy" id="692275"/>
    <lineage>
        <taxon>Eukaryota</taxon>
        <taxon>Fungi</taxon>
        <taxon>Dikarya</taxon>
        <taxon>Ascomycota</taxon>
        <taxon>Pezizomycotina</taxon>
        <taxon>Dothideomycetes</taxon>
        <taxon>Dothideomycetidae</taxon>
        <taxon>Mycosphaerellales</taxon>
        <taxon>Mycosphaerellaceae</taxon>
        <taxon>Sphaerulina</taxon>
    </lineage>
</organism>
<evidence type="ECO:0000259" key="9">
    <source>
        <dbReference type="PROSITE" id="PS50157"/>
    </source>
</evidence>
<name>M3D211_SPHMS</name>
<dbReference type="GO" id="GO:0008270">
    <property type="term" value="F:zinc ion binding"/>
    <property type="evidence" value="ECO:0007669"/>
    <property type="project" value="UniProtKB-KW"/>
</dbReference>
<dbReference type="GO" id="GO:0005634">
    <property type="term" value="C:nucleus"/>
    <property type="evidence" value="ECO:0007669"/>
    <property type="project" value="UniProtKB-SubCell"/>
</dbReference>
<dbReference type="GO" id="GO:0000785">
    <property type="term" value="C:chromatin"/>
    <property type="evidence" value="ECO:0007669"/>
    <property type="project" value="TreeGrafter"/>
</dbReference>
<feature type="compositionally biased region" description="Low complexity" evidence="8">
    <location>
        <begin position="73"/>
        <end position="101"/>
    </location>
</feature>
<dbReference type="SUPFAM" id="SSF57667">
    <property type="entry name" value="beta-beta-alpha zinc fingers"/>
    <property type="match status" value="1"/>
</dbReference>
<dbReference type="PANTHER" id="PTHR40626:SF13">
    <property type="entry name" value="RESPIRATION FACTOR 2-RELATED"/>
    <property type="match status" value="1"/>
</dbReference>
<evidence type="ECO:0000256" key="8">
    <source>
        <dbReference type="SAM" id="MobiDB-lite"/>
    </source>
</evidence>
<evidence type="ECO:0000313" key="11">
    <source>
        <dbReference type="Proteomes" id="UP000016931"/>
    </source>
</evidence>
<dbReference type="AlphaFoldDB" id="M3D211"/>